<dbReference type="PANTHER" id="PTHR38109">
    <property type="entry name" value="PROTEIN YCGL"/>
    <property type="match status" value="1"/>
</dbReference>
<feature type="domain" description="YcgL" evidence="1">
    <location>
        <begin position="4"/>
        <end position="90"/>
    </location>
</feature>
<name>A0A1T4VD54_9GAMM</name>
<evidence type="ECO:0000313" key="3">
    <source>
        <dbReference type="Proteomes" id="UP000242432"/>
    </source>
</evidence>
<dbReference type="Proteomes" id="UP000242432">
    <property type="component" value="Unassembled WGS sequence"/>
</dbReference>
<dbReference type="Gene3D" id="3.10.510.20">
    <property type="entry name" value="YcgL domain"/>
    <property type="match status" value="1"/>
</dbReference>
<keyword evidence="3" id="KW-1185">Reference proteome</keyword>
<dbReference type="PROSITE" id="PS51648">
    <property type="entry name" value="YCGL"/>
    <property type="match status" value="1"/>
</dbReference>
<dbReference type="STRING" id="83771.SAMN02910357_01042"/>
<gene>
    <name evidence="2" type="ORF">SAMN02745213_01325</name>
</gene>
<proteinExistence type="predicted"/>
<dbReference type="Pfam" id="PF05166">
    <property type="entry name" value="YcgL"/>
    <property type="match status" value="1"/>
</dbReference>
<protein>
    <recommendedName>
        <fullName evidence="1">YcgL domain-containing protein</fullName>
    </recommendedName>
</protein>
<dbReference type="PANTHER" id="PTHR38109:SF1">
    <property type="entry name" value="PROTEIN YCGL"/>
    <property type="match status" value="1"/>
</dbReference>
<dbReference type="InterPro" id="IPR038068">
    <property type="entry name" value="YcgL-like_sf"/>
</dbReference>
<accession>A0A1T4VD54</accession>
<evidence type="ECO:0000259" key="1">
    <source>
        <dbReference type="PROSITE" id="PS51648"/>
    </source>
</evidence>
<dbReference type="EMBL" id="FUXX01000020">
    <property type="protein sequence ID" value="SKA62894.1"/>
    <property type="molecule type" value="Genomic_DNA"/>
</dbReference>
<sequence>MADRLVFVYKSRNKQGRYLYLKEKDVFAHIPAGLLDAFGVPEFVMMFALSKHKSLPKVKVEDLEEALATKGYFLRIDLEDVEENLINQERKYRGLDPLSKEELSDLFK</sequence>
<dbReference type="RefSeq" id="WP_031492493.1">
    <property type="nucleotide sequence ID" value="NZ_FUXX01000020.1"/>
</dbReference>
<organism evidence="2 3">
    <name type="scientific">Succinivibrio dextrinosolvens DSM 3072</name>
    <dbReference type="NCBI Taxonomy" id="1123324"/>
    <lineage>
        <taxon>Bacteria</taxon>
        <taxon>Pseudomonadati</taxon>
        <taxon>Pseudomonadota</taxon>
        <taxon>Gammaproteobacteria</taxon>
        <taxon>Aeromonadales</taxon>
        <taxon>Succinivibrionaceae</taxon>
        <taxon>Succinivibrio</taxon>
    </lineage>
</organism>
<evidence type="ECO:0000313" key="2">
    <source>
        <dbReference type="EMBL" id="SKA62894.1"/>
    </source>
</evidence>
<dbReference type="AlphaFoldDB" id="A0A1T4VD54"/>
<dbReference type="InterPro" id="IPR027354">
    <property type="entry name" value="YcgL_dom"/>
</dbReference>
<reference evidence="3" key="1">
    <citation type="submission" date="2017-02" db="EMBL/GenBank/DDBJ databases">
        <authorList>
            <person name="Varghese N."/>
            <person name="Submissions S."/>
        </authorList>
    </citation>
    <scope>NUCLEOTIDE SEQUENCE [LARGE SCALE GENOMIC DNA]</scope>
    <source>
        <strain evidence="3">DSM 3072</strain>
    </source>
</reference>
<dbReference type="SUPFAM" id="SSF160191">
    <property type="entry name" value="YcgL-like"/>
    <property type="match status" value="1"/>
</dbReference>